<dbReference type="Gene3D" id="1.10.10.1100">
    <property type="entry name" value="BFD-like [2Fe-2S]-binding domain"/>
    <property type="match status" value="1"/>
</dbReference>
<keyword evidence="10" id="KW-0479">Metal-binding</keyword>
<gene>
    <name evidence="23" type="primary">nasD</name>
    <name evidence="23" type="ORF">GCM10007362_40860</name>
</gene>
<dbReference type="NCBIfam" id="TIGR02374">
    <property type="entry name" value="nitri_red_nirB"/>
    <property type="match status" value="1"/>
</dbReference>
<dbReference type="InterPro" id="IPR041854">
    <property type="entry name" value="BFD-like_2Fe2S-bd_dom_sf"/>
</dbReference>
<dbReference type="InterPro" id="IPR017121">
    <property type="entry name" value="Nitrite_Rdtase_lsu"/>
</dbReference>
<dbReference type="Gene3D" id="3.30.413.10">
    <property type="entry name" value="Sulfite Reductase Hemoprotein, domain 1"/>
    <property type="match status" value="1"/>
</dbReference>
<accession>A0ABQ2A4G5</accession>
<organism evidence="23 24">
    <name type="scientific">Saccharibacillus endophyticus</name>
    <dbReference type="NCBI Taxonomy" id="2060666"/>
    <lineage>
        <taxon>Bacteria</taxon>
        <taxon>Bacillati</taxon>
        <taxon>Bacillota</taxon>
        <taxon>Bacilli</taxon>
        <taxon>Bacillales</taxon>
        <taxon>Paenibacillaceae</taxon>
        <taxon>Saccharibacillus</taxon>
    </lineage>
</organism>
<name>A0ABQ2A4G5_9BACL</name>
<comment type="cofactor">
    <cofactor evidence="1">
        <name>siroheme</name>
        <dbReference type="ChEBI" id="CHEBI:60052"/>
    </cofactor>
</comment>
<sequence>MTNAKEKLVVIGNGMAGINTLEQILKLTDRFDITVFGSEPHPNYNRIMLSYVLEGSKTIDDIVINDWNWYKENGIALHTGQTVTNIDTANKTVVTDGGMTASYDKLLIATGSNSLMLPIPGSEREGVVGFRDIADCDQMLEAAKQYKTAAVIGGGLLGLEAAKGLVGLGMDVTVVHLMNDLMERQLDTQASAMLQTELERQGIKFAMGKSTAEMQGDHRVRKLVFTDGEELDAEFVVMAVGIRPNKQIGEVSGIQTNRGILVDDFMRTSAPDVYAVGECAEHRGICYGLVAPLFEQGNILAKHICGVETAGYEGSITSTKLKISGVDVFSAGEFIEGPRHTVIAAKDEWKRTYKKVLLDQGKIVGAVLFGDVTESASLQKYVREGTEMTDEIYGDLMGTGGHCGGKSKTAAVEKMADDEIVCGCKGVTKKVIVDAINEKGLTTVDEIKACTGATGSCGGCKPVVEQILSFVLGDGFKKTAKTGICACTPLSRQEIVASIKEKGLRTTKEVMHVLEWHNPEGCSKCRPAVNYYLGVIYPGEHKDEKESRFVNERMNANIQKDGTYTVVPRMYGGVTTPEDLKKIADVSVKYNVKAVKVTGGQRLDLIGVQKEDLPKVWEELDMPSGYAYAKSLRTVKTCVGSQYCRFGTQDSMAVGAMLERKFERLDFPAKFKLAVNGCPRNCAESCTKDIGIVGNDGGWEIFIGGNGGIKARLADSLCKVKTDEELTDTVAAVMQYYRETGNYLERTSEWVERIGLEDIYKKTVEDVEYRRTLIDSIEHALTFVEDPWKQVLNDKKMRSELFETAKPAVTQA</sequence>
<feature type="domain" description="BFD-like [2Fe-2S]-binding" evidence="20">
    <location>
        <begin position="420"/>
        <end position="468"/>
    </location>
</feature>
<evidence type="ECO:0000259" key="22">
    <source>
        <dbReference type="Pfam" id="PF18267"/>
    </source>
</evidence>
<feature type="domain" description="NADH-rubredoxin oxidoreductase C-terminal" evidence="22">
    <location>
        <begin position="318"/>
        <end position="385"/>
    </location>
</feature>
<dbReference type="Pfam" id="PF03460">
    <property type="entry name" value="NIR_SIR_ferr"/>
    <property type="match status" value="1"/>
</dbReference>
<keyword evidence="13" id="KW-0408">Iron</keyword>
<dbReference type="InterPro" id="IPR023753">
    <property type="entry name" value="FAD/NAD-binding_dom"/>
</dbReference>
<keyword evidence="24" id="KW-1185">Reference proteome</keyword>
<protein>
    <submittedName>
        <fullName evidence="23">Nitrite reductase [NAD(P)H]</fullName>
    </submittedName>
</protein>
<keyword evidence="11 17" id="KW-0274">FAD</keyword>
<proteinExistence type="inferred from homology"/>
<dbReference type="InterPro" id="IPR036188">
    <property type="entry name" value="FAD/NAD-bd_sf"/>
</dbReference>
<dbReference type="InterPro" id="IPR052034">
    <property type="entry name" value="NasD-like"/>
</dbReference>
<evidence type="ECO:0000256" key="10">
    <source>
        <dbReference type="ARBA" id="ARBA00022723"/>
    </source>
</evidence>
<dbReference type="InterPro" id="IPR012744">
    <property type="entry name" value="Nitri_red_NirB"/>
</dbReference>
<keyword evidence="15 17" id="KW-0534">Nitrate assimilation</keyword>
<evidence type="ECO:0000256" key="4">
    <source>
        <dbReference type="ARBA" id="ARBA00005096"/>
    </source>
</evidence>
<evidence type="ECO:0000256" key="16">
    <source>
        <dbReference type="ARBA" id="ARBA00034078"/>
    </source>
</evidence>
<evidence type="ECO:0000313" key="24">
    <source>
        <dbReference type="Proteomes" id="UP000605427"/>
    </source>
</evidence>
<dbReference type="Gene3D" id="3.50.50.60">
    <property type="entry name" value="FAD/NAD(P)-binding domain"/>
    <property type="match status" value="2"/>
</dbReference>
<comment type="similarity">
    <text evidence="5">Belongs to the nitrite and sulfite reductase 4Fe-4S domain family.</text>
</comment>
<comment type="pathway">
    <text evidence="4">Nitrogen metabolism; nitrate reduction (assimilation).</text>
</comment>
<dbReference type="PANTHER" id="PTHR43809">
    <property type="entry name" value="NITRITE REDUCTASE (NADH) LARGE SUBUNIT"/>
    <property type="match status" value="1"/>
</dbReference>
<dbReference type="SUPFAM" id="SSF55124">
    <property type="entry name" value="Nitrite/Sulfite reductase N-terminal domain-like"/>
    <property type="match status" value="1"/>
</dbReference>
<feature type="domain" description="FAD/NAD(P)-binding" evidence="21">
    <location>
        <begin position="7"/>
        <end position="282"/>
    </location>
</feature>
<dbReference type="RefSeq" id="WP_172241574.1">
    <property type="nucleotide sequence ID" value="NZ_BMDD01000005.1"/>
</dbReference>
<evidence type="ECO:0000256" key="6">
    <source>
        <dbReference type="ARBA" id="ARBA00022485"/>
    </source>
</evidence>
<evidence type="ECO:0000256" key="5">
    <source>
        <dbReference type="ARBA" id="ARBA00010429"/>
    </source>
</evidence>
<evidence type="ECO:0000256" key="17">
    <source>
        <dbReference type="PIRNR" id="PIRNR037149"/>
    </source>
</evidence>
<evidence type="ECO:0000256" key="14">
    <source>
        <dbReference type="ARBA" id="ARBA00023014"/>
    </source>
</evidence>
<dbReference type="InterPro" id="IPR005117">
    <property type="entry name" value="NiRdtase/SiRdtase_haem-b_fer"/>
</dbReference>
<dbReference type="Proteomes" id="UP000605427">
    <property type="component" value="Unassembled WGS sequence"/>
</dbReference>
<evidence type="ECO:0000256" key="1">
    <source>
        <dbReference type="ARBA" id="ARBA00001929"/>
    </source>
</evidence>
<dbReference type="EMBL" id="BMDD01000005">
    <property type="protein sequence ID" value="GGH84840.1"/>
    <property type="molecule type" value="Genomic_DNA"/>
</dbReference>
<dbReference type="PRINTS" id="PR00368">
    <property type="entry name" value="FADPNR"/>
</dbReference>
<dbReference type="PRINTS" id="PR00411">
    <property type="entry name" value="PNDRDTASEI"/>
</dbReference>
<comment type="cofactor">
    <cofactor evidence="3 17">
        <name>FAD</name>
        <dbReference type="ChEBI" id="CHEBI:57692"/>
    </cofactor>
</comment>
<comment type="caution">
    <text evidence="23">The sequence shown here is derived from an EMBL/GenBank/DDBJ whole genome shotgun (WGS) entry which is preliminary data.</text>
</comment>
<dbReference type="CDD" id="cd19944">
    <property type="entry name" value="NirB_Fer2_BFD-like_2"/>
    <property type="match status" value="1"/>
</dbReference>
<dbReference type="SUPFAM" id="SSF56014">
    <property type="entry name" value="Nitrite and sulphite reductase 4Fe-4S domain-like"/>
    <property type="match status" value="1"/>
</dbReference>
<evidence type="ECO:0000259" key="18">
    <source>
        <dbReference type="Pfam" id="PF01077"/>
    </source>
</evidence>
<dbReference type="InterPro" id="IPR006067">
    <property type="entry name" value="NO2/SO3_Rdtase_4Fe4S_dom"/>
</dbReference>
<dbReference type="PIRSF" id="PIRSF037149">
    <property type="entry name" value="NirB"/>
    <property type="match status" value="1"/>
</dbReference>
<reference evidence="24" key="1">
    <citation type="journal article" date="2019" name="Int. J. Syst. Evol. Microbiol.">
        <title>The Global Catalogue of Microorganisms (GCM) 10K type strain sequencing project: providing services to taxonomists for standard genome sequencing and annotation.</title>
        <authorList>
            <consortium name="The Broad Institute Genomics Platform"/>
            <consortium name="The Broad Institute Genome Sequencing Center for Infectious Disease"/>
            <person name="Wu L."/>
            <person name="Ma J."/>
        </authorList>
    </citation>
    <scope>NUCLEOTIDE SEQUENCE [LARGE SCALE GENOMIC DNA]</scope>
    <source>
        <strain evidence="24">CCM 8702</strain>
    </source>
</reference>
<keyword evidence="7" id="KW-0349">Heme</keyword>
<dbReference type="Pfam" id="PF01077">
    <property type="entry name" value="NIR_SIR"/>
    <property type="match status" value="1"/>
</dbReference>
<keyword evidence="8 17" id="KW-0285">Flavoprotein</keyword>
<evidence type="ECO:0000256" key="13">
    <source>
        <dbReference type="ARBA" id="ARBA00023004"/>
    </source>
</evidence>
<evidence type="ECO:0000256" key="3">
    <source>
        <dbReference type="ARBA" id="ARBA00001974"/>
    </source>
</evidence>
<evidence type="ECO:0000256" key="11">
    <source>
        <dbReference type="ARBA" id="ARBA00022827"/>
    </source>
</evidence>
<feature type="domain" description="Nitrite/sulphite reductase 4Fe-4S" evidence="18">
    <location>
        <begin position="629"/>
        <end position="766"/>
    </location>
</feature>
<evidence type="ECO:0000259" key="19">
    <source>
        <dbReference type="Pfam" id="PF03460"/>
    </source>
</evidence>
<evidence type="ECO:0000256" key="7">
    <source>
        <dbReference type="ARBA" id="ARBA00022617"/>
    </source>
</evidence>
<comment type="cofactor">
    <cofactor evidence="2">
        <name>[4Fe-4S] cluster</name>
        <dbReference type="ChEBI" id="CHEBI:49883"/>
    </cofactor>
</comment>
<feature type="domain" description="Nitrite/Sulfite reductase ferredoxin-like" evidence="19">
    <location>
        <begin position="559"/>
        <end position="621"/>
    </location>
</feature>
<evidence type="ECO:0000259" key="20">
    <source>
        <dbReference type="Pfam" id="PF04324"/>
    </source>
</evidence>
<dbReference type="PROSITE" id="PS00365">
    <property type="entry name" value="NIR_SIR"/>
    <property type="match status" value="1"/>
</dbReference>
<feature type="domain" description="BFD-like [2Fe-2S]-binding" evidence="20">
    <location>
        <begin position="484"/>
        <end position="533"/>
    </location>
</feature>
<comment type="cofactor">
    <cofactor evidence="16">
        <name>[2Fe-2S] cluster</name>
        <dbReference type="ChEBI" id="CHEBI:190135"/>
    </cofactor>
</comment>
<evidence type="ECO:0000259" key="21">
    <source>
        <dbReference type="Pfam" id="PF07992"/>
    </source>
</evidence>
<dbReference type="SUPFAM" id="SSF51905">
    <property type="entry name" value="FAD/NAD(P)-binding domain"/>
    <property type="match status" value="2"/>
</dbReference>
<dbReference type="InterPro" id="IPR016156">
    <property type="entry name" value="FAD/NAD-linked_Rdtase_dimer_sf"/>
</dbReference>
<dbReference type="Gene3D" id="3.30.390.30">
    <property type="match status" value="1"/>
</dbReference>
<dbReference type="InterPro" id="IPR041575">
    <property type="entry name" value="Rubredoxin_C"/>
</dbReference>
<keyword evidence="6" id="KW-0004">4Fe-4S</keyword>
<keyword evidence="9" id="KW-0001">2Fe-2S</keyword>
<dbReference type="Pfam" id="PF04324">
    <property type="entry name" value="Fer2_BFD"/>
    <property type="match status" value="2"/>
</dbReference>
<evidence type="ECO:0000256" key="8">
    <source>
        <dbReference type="ARBA" id="ARBA00022630"/>
    </source>
</evidence>
<dbReference type="Pfam" id="PF18267">
    <property type="entry name" value="Rubredoxin_C"/>
    <property type="match status" value="1"/>
</dbReference>
<dbReference type="CDD" id="cd19943">
    <property type="entry name" value="NirB_Fer2_BFD-like_1"/>
    <property type="match status" value="1"/>
</dbReference>
<evidence type="ECO:0000313" key="23">
    <source>
        <dbReference type="EMBL" id="GGH84840.1"/>
    </source>
</evidence>
<dbReference type="PANTHER" id="PTHR43809:SF1">
    <property type="entry name" value="NITRITE REDUCTASE (NADH) LARGE SUBUNIT"/>
    <property type="match status" value="1"/>
</dbReference>
<evidence type="ECO:0000256" key="15">
    <source>
        <dbReference type="ARBA" id="ARBA00023063"/>
    </source>
</evidence>
<dbReference type="Pfam" id="PF07992">
    <property type="entry name" value="Pyr_redox_2"/>
    <property type="match status" value="1"/>
</dbReference>
<dbReference type="InterPro" id="IPR036136">
    <property type="entry name" value="Nit/Sulf_reduc_fer-like_dom_sf"/>
</dbReference>
<dbReference type="InterPro" id="IPR045854">
    <property type="entry name" value="NO2/SO3_Rdtase_4Fe4S_sf"/>
</dbReference>
<keyword evidence="12" id="KW-0560">Oxidoreductase</keyword>
<dbReference type="InterPro" id="IPR007419">
    <property type="entry name" value="BFD-like_2Fe2S-bd_dom"/>
</dbReference>
<evidence type="ECO:0000256" key="9">
    <source>
        <dbReference type="ARBA" id="ARBA00022714"/>
    </source>
</evidence>
<evidence type="ECO:0000256" key="12">
    <source>
        <dbReference type="ARBA" id="ARBA00023002"/>
    </source>
</evidence>
<evidence type="ECO:0000256" key="2">
    <source>
        <dbReference type="ARBA" id="ARBA00001966"/>
    </source>
</evidence>
<dbReference type="InterPro" id="IPR006066">
    <property type="entry name" value="NO2/SO3_Rdtase_FeS/sirohaem_BS"/>
</dbReference>
<dbReference type="PRINTS" id="PR00397">
    <property type="entry name" value="SIROHAEM"/>
</dbReference>
<keyword evidence="14" id="KW-0411">Iron-sulfur</keyword>